<keyword evidence="4" id="KW-1185">Reference proteome</keyword>
<protein>
    <submittedName>
        <fullName evidence="3">Helix-turn-helix transcriptional regulator</fullName>
    </submittedName>
</protein>
<dbReference type="Gene3D" id="1.10.10.10">
    <property type="entry name" value="Winged helix-like DNA-binding domain superfamily/Winged helix DNA-binding domain"/>
    <property type="match status" value="1"/>
</dbReference>
<name>A0A7G9FYL9_9FIRM</name>
<evidence type="ECO:0000256" key="1">
    <source>
        <dbReference type="SAM" id="Phobius"/>
    </source>
</evidence>
<dbReference type="InterPro" id="IPR000792">
    <property type="entry name" value="Tscrpt_reg_LuxR_C"/>
</dbReference>
<dbReference type="CDD" id="cd06170">
    <property type="entry name" value="LuxR_C_like"/>
    <property type="match status" value="1"/>
</dbReference>
<feature type="transmembrane region" description="Helical" evidence="1">
    <location>
        <begin position="250"/>
        <end position="267"/>
    </location>
</feature>
<dbReference type="SMART" id="SM00421">
    <property type="entry name" value="HTH_LUXR"/>
    <property type="match status" value="1"/>
</dbReference>
<evidence type="ECO:0000259" key="2">
    <source>
        <dbReference type="SMART" id="SM00421"/>
    </source>
</evidence>
<feature type="transmembrane region" description="Helical" evidence="1">
    <location>
        <begin position="33"/>
        <end position="52"/>
    </location>
</feature>
<feature type="transmembrane region" description="Helical" evidence="1">
    <location>
        <begin position="64"/>
        <end position="83"/>
    </location>
</feature>
<reference evidence="3 4" key="1">
    <citation type="submission" date="2020-08" db="EMBL/GenBank/DDBJ databases">
        <authorList>
            <person name="Liu C."/>
            <person name="Sun Q."/>
        </authorList>
    </citation>
    <scope>NUCLEOTIDE SEQUENCE [LARGE SCALE GENOMIC DNA]</scope>
    <source>
        <strain evidence="3 4">NSJ-8</strain>
    </source>
</reference>
<accession>A0A7G9FYL9</accession>
<keyword evidence="1" id="KW-0812">Transmembrane</keyword>
<evidence type="ECO:0000313" key="4">
    <source>
        <dbReference type="Proteomes" id="UP000515981"/>
    </source>
</evidence>
<keyword evidence="1" id="KW-0472">Membrane</keyword>
<dbReference type="RefSeq" id="WP_249326842.1">
    <property type="nucleotide sequence ID" value="NZ_CP060633.1"/>
</dbReference>
<dbReference type="GO" id="GO:0006355">
    <property type="term" value="P:regulation of DNA-templated transcription"/>
    <property type="evidence" value="ECO:0007669"/>
    <property type="project" value="InterPro"/>
</dbReference>
<feature type="domain" description="HTH luxR-type" evidence="2">
    <location>
        <begin position="411"/>
        <end position="469"/>
    </location>
</feature>
<feature type="transmembrane region" description="Helical" evidence="1">
    <location>
        <begin position="211"/>
        <end position="230"/>
    </location>
</feature>
<dbReference type="Pfam" id="PF00196">
    <property type="entry name" value="GerE"/>
    <property type="match status" value="1"/>
</dbReference>
<keyword evidence="1" id="KW-1133">Transmembrane helix</keyword>
<dbReference type="GO" id="GO:0003677">
    <property type="term" value="F:DNA binding"/>
    <property type="evidence" value="ECO:0007669"/>
    <property type="project" value="InterPro"/>
</dbReference>
<dbReference type="InterPro" id="IPR036388">
    <property type="entry name" value="WH-like_DNA-bd_sf"/>
</dbReference>
<dbReference type="Proteomes" id="UP000515981">
    <property type="component" value="Chromosome"/>
</dbReference>
<organism evidence="3 4">
    <name type="scientific">Simiaoa sunii</name>
    <dbReference type="NCBI Taxonomy" id="2763672"/>
    <lineage>
        <taxon>Bacteria</taxon>
        <taxon>Bacillati</taxon>
        <taxon>Bacillota</taxon>
        <taxon>Clostridia</taxon>
        <taxon>Lachnospirales</taxon>
        <taxon>Lachnospiraceae</taxon>
        <taxon>Simiaoa</taxon>
    </lineage>
</organism>
<dbReference type="AlphaFoldDB" id="A0A7G9FYL9"/>
<dbReference type="EMBL" id="CP060633">
    <property type="protein sequence ID" value="QNM03651.1"/>
    <property type="molecule type" value="Genomic_DNA"/>
</dbReference>
<gene>
    <name evidence="3" type="ORF">H9Q77_06045</name>
</gene>
<dbReference type="InterPro" id="IPR016032">
    <property type="entry name" value="Sig_transdc_resp-reg_C-effctor"/>
</dbReference>
<sequence length="477" mass="52410">MLSLAVFYFVFLGTEYLFDNRMALYTDPTGVVLAQSYILGVSALGFLAYSLIEKWKSKSGNPTAFKAAGFFLPVPVIAGYVLLFAGTGYRVLLGSGCFLFLILGYLGSRTHYLAAQLLRGSRHPAKTVSVAYAVGLLLQFLNHNLLWGETVEGIFLAGSFVMLWVLTVGMAQNALPGYHRRQKAEDGETVSVKNAQEGVAAERISWRNPRLAGVALLVTVVLMTCIFATLDNAVTLAHAAGTMDIGQWPRLFLALSGLLAGVLFDLNNGRYRGLIMYAVTILSTICVLIIESGGSFLPGLLIFYVSAGFFVVFFTNGFLQLSYRMQDGRLWAGMGRAANNLGAVITGVASVSLLTGEDHILTAVLGLVLFVLISVALLWYYSCTQLVKSPEEMGNREMSGSQGRLERFAEAYDLTEREREVLQLLLLSDDGMQEIADSLFVSRAMLYRHVSALNEKTGTRSRIGLIQFYYNWEEDKK</sequence>
<feature type="transmembrane region" description="Helical" evidence="1">
    <location>
        <begin position="274"/>
        <end position="290"/>
    </location>
</feature>
<feature type="transmembrane region" description="Helical" evidence="1">
    <location>
        <begin position="296"/>
        <end position="316"/>
    </location>
</feature>
<feature type="transmembrane region" description="Helical" evidence="1">
    <location>
        <begin position="337"/>
        <end position="354"/>
    </location>
</feature>
<proteinExistence type="predicted"/>
<dbReference type="SUPFAM" id="SSF46894">
    <property type="entry name" value="C-terminal effector domain of the bipartite response regulators"/>
    <property type="match status" value="1"/>
</dbReference>
<evidence type="ECO:0000313" key="3">
    <source>
        <dbReference type="EMBL" id="QNM03651.1"/>
    </source>
</evidence>
<feature type="transmembrane region" description="Helical" evidence="1">
    <location>
        <begin position="360"/>
        <end position="381"/>
    </location>
</feature>
<feature type="transmembrane region" description="Helical" evidence="1">
    <location>
        <begin position="153"/>
        <end position="175"/>
    </location>
</feature>
<feature type="transmembrane region" description="Helical" evidence="1">
    <location>
        <begin position="89"/>
        <end position="107"/>
    </location>
</feature>
<dbReference type="KEGG" id="ssun:H9Q77_06045"/>